<dbReference type="EMBL" id="BK032639">
    <property type="protein sequence ID" value="DAF52589.1"/>
    <property type="molecule type" value="Genomic_DNA"/>
</dbReference>
<feature type="transmembrane region" description="Helical" evidence="1">
    <location>
        <begin position="51"/>
        <end position="81"/>
    </location>
</feature>
<proteinExistence type="predicted"/>
<accession>A0A8S5SNF3</accession>
<protein>
    <submittedName>
        <fullName evidence="2">Uncharacterized protein</fullName>
    </submittedName>
</protein>
<keyword evidence="1" id="KW-1133">Transmembrane helix</keyword>
<sequence>MYSPLLGYIMLCGCTGLIVTLGFSLIWYIARKELPRGNNFKRVFCEIMKGWLLLRYITFADLCDFTLVLCAVASLVCLILKK</sequence>
<feature type="transmembrane region" description="Helical" evidence="1">
    <location>
        <begin position="6"/>
        <end position="30"/>
    </location>
</feature>
<evidence type="ECO:0000313" key="2">
    <source>
        <dbReference type="EMBL" id="DAF52589.1"/>
    </source>
</evidence>
<name>A0A8S5SNF3_9CAUD</name>
<evidence type="ECO:0000256" key="1">
    <source>
        <dbReference type="SAM" id="Phobius"/>
    </source>
</evidence>
<keyword evidence="1" id="KW-0812">Transmembrane</keyword>
<organism evidence="2">
    <name type="scientific">Siphoviridae sp. ctAjZ17</name>
    <dbReference type="NCBI Taxonomy" id="2827797"/>
    <lineage>
        <taxon>Viruses</taxon>
        <taxon>Duplodnaviria</taxon>
        <taxon>Heunggongvirae</taxon>
        <taxon>Uroviricota</taxon>
        <taxon>Caudoviricetes</taxon>
    </lineage>
</organism>
<reference evidence="2" key="1">
    <citation type="journal article" date="2021" name="Proc. Natl. Acad. Sci. U.S.A.">
        <title>A Catalog of Tens of Thousands of Viruses from Human Metagenomes Reveals Hidden Associations with Chronic Diseases.</title>
        <authorList>
            <person name="Tisza M.J."/>
            <person name="Buck C.B."/>
        </authorList>
    </citation>
    <scope>NUCLEOTIDE SEQUENCE</scope>
    <source>
        <strain evidence="2">CtAjZ17</strain>
    </source>
</reference>
<keyword evidence="1" id="KW-0472">Membrane</keyword>